<accession>A0A255ZAG8</accession>
<keyword evidence="3" id="KW-1185">Reference proteome</keyword>
<comment type="caution">
    <text evidence="2">The sequence shown here is derived from an EMBL/GenBank/DDBJ whole genome shotgun (WGS) entry which is preliminary data.</text>
</comment>
<organism evidence="2 3">
    <name type="scientific">Flavobacterium cyanobacteriorum</name>
    <dbReference type="NCBI Taxonomy" id="2022802"/>
    <lineage>
        <taxon>Bacteria</taxon>
        <taxon>Pseudomonadati</taxon>
        <taxon>Bacteroidota</taxon>
        <taxon>Flavobacteriia</taxon>
        <taxon>Flavobacteriales</taxon>
        <taxon>Flavobacteriaceae</taxon>
        <taxon>Flavobacterium</taxon>
    </lineage>
</organism>
<name>A0A255ZAG8_9FLAO</name>
<feature type="region of interest" description="Disordered" evidence="1">
    <location>
        <begin position="1"/>
        <end position="20"/>
    </location>
</feature>
<sequence length="423" mass="50011">MDINGAFEKPFETKPTEGEHDFNTCEGCQKTLKELIKRLTEKFEGNHKDGAKPFPFCCTHHSELTKLKEFNRADFVGVPEMVARKIIYTNSHIKNNHRSETYYKDITDYIDYTVESFGQMPGNAEPLYLSDYFFYITDLLERNTEVEKGRKNRLLEFLKAYRTPTETPKTDLNVLYSTYQKWLKVFPFEISFFSTLKPHFEKQLPILNGKPETNKYTGIAKVKMHTKGSLIDVLLNLTNNLLTQINTTTLYEKGLLTEPQKIKLELVLNERKMKLKQGYVNSSKDEEQRYRKILKEWFADEKRFIDEVTPIVKALPPQPMIESPFSVLEWATIFYYADETKLLTESRLIKTRLEQFMSKHQINTTFDNFKTKYYEAKKRINEKNDYPINKLELLIPFLKENYKQTVTKVENDIIFLEENKPEY</sequence>
<evidence type="ECO:0000313" key="2">
    <source>
        <dbReference type="EMBL" id="OYQ38411.1"/>
    </source>
</evidence>
<dbReference type="AlphaFoldDB" id="A0A255ZAG8"/>
<proteinExistence type="predicted"/>
<dbReference type="EMBL" id="NOXV01000217">
    <property type="protein sequence ID" value="OYQ38411.1"/>
    <property type="molecule type" value="Genomic_DNA"/>
</dbReference>
<gene>
    <name evidence="2" type="ORF">CHU92_05135</name>
</gene>
<evidence type="ECO:0000256" key="1">
    <source>
        <dbReference type="SAM" id="MobiDB-lite"/>
    </source>
</evidence>
<feature type="compositionally biased region" description="Basic and acidic residues" evidence="1">
    <location>
        <begin position="9"/>
        <end position="20"/>
    </location>
</feature>
<protein>
    <submittedName>
        <fullName evidence="2">Uncharacterized protein</fullName>
    </submittedName>
</protein>
<dbReference type="Proteomes" id="UP000216605">
    <property type="component" value="Unassembled WGS sequence"/>
</dbReference>
<evidence type="ECO:0000313" key="3">
    <source>
        <dbReference type="Proteomes" id="UP000216605"/>
    </source>
</evidence>
<reference evidence="2 3" key="1">
    <citation type="submission" date="2017-07" db="EMBL/GenBank/DDBJ databases">
        <title>Flavobacterium cyanobacteriorum sp. nov., isolated from cyanobacterial aggregates in a eutrophic lake.</title>
        <authorList>
            <person name="Cai H."/>
        </authorList>
    </citation>
    <scope>NUCLEOTIDE SEQUENCE [LARGE SCALE GENOMIC DNA]</scope>
    <source>
        <strain evidence="2 3">TH021</strain>
    </source>
</reference>